<evidence type="ECO:0000313" key="2">
    <source>
        <dbReference type="Proteomes" id="UP000005824"/>
    </source>
</evidence>
<dbReference type="eggNOG" id="COG5267">
    <property type="taxonomic scope" value="Bacteria"/>
</dbReference>
<dbReference type="STRING" id="497964.CfE428DRAFT_5350"/>
<gene>
    <name evidence="1" type="ORF">CfE428DRAFT_5350</name>
</gene>
<evidence type="ECO:0008006" key="3">
    <source>
        <dbReference type="Google" id="ProtNLM"/>
    </source>
</evidence>
<name>B4D8W0_9BACT</name>
<reference evidence="1 2" key="1">
    <citation type="journal article" date="2011" name="J. Bacteriol.">
        <title>Genome sequence of Chthoniobacter flavus Ellin428, an aerobic heterotrophic soil bacterium.</title>
        <authorList>
            <person name="Kant R."/>
            <person name="van Passel M.W."/>
            <person name="Palva A."/>
            <person name="Lucas S."/>
            <person name="Lapidus A."/>
            <person name="Glavina Del Rio T."/>
            <person name="Dalin E."/>
            <person name="Tice H."/>
            <person name="Bruce D."/>
            <person name="Goodwin L."/>
            <person name="Pitluck S."/>
            <person name="Larimer F.W."/>
            <person name="Land M.L."/>
            <person name="Hauser L."/>
            <person name="Sangwan P."/>
            <person name="de Vos W.M."/>
            <person name="Janssen P.H."/>
            <person name="Smidt H."/>
        </authorList>
    </citation>
    <scope>NUCLEOTIDE SEQUENCE [LARGE SCALE GENOMIC DNA]</scope>
    <source>
        <strain evidence="1 2">Ellin428</strain>
    </source>
</reference>
<evidence type="ECO:0000313" key="1">
    <source>
        <dbReference type="EMBL" id="EDY17168.1"/>
    </source>
</evidence>
<dbReference type="AlphaFoldDB" id="B4D8W0"/>
<dbReference type="Proteomes" id="UP000005824">
    <property type="component" value="Unassembled WGS sequence"/>
</dbReference>
<dbReference type="EMBL" id="ABVL01000023">
    <property type="protein sequence ID" value="EDY17168.1"/>
    <property type="molecule type" value="Genomic_DNA"/>
</dbReference>
<protein>
    <recommendedName>
        <fullName evidence="3">DUF1800 domain-containing protein</fullName>
    </recommendedName>
</protein>
<keyword evidence="2" id="KW-1185">Reference proteome</keyword>
<dbReference type="Pfam" id="PF08811">
    <property type="entry name" value="DUF1800"/>
    <property type="match status" value="1"/>
</dbReference>
<dbReference type="InParanoid" id="B4D8W0"/>
<comment type="caution">
    <text evidence="1">The sequence shown here is derived from an EMBL/GenBank/DDBJ whole genome shotgun (WGS) entry which is preliminary data.</text>
</comment>
<accession>B4D8W0</accession>
<dbReference type="InterPro" id="IPR014917">
    <property type="entry name" value="DUF1800"/>
</dbReference>
<sequence>MNTTSRREFLITGASALALSGAIFKSVQGWLGDFQQYTGRELHRPLDGSLTPSASAQIDPVAHALNRWTFGPGPGDYARVAAMGADAFLEEQFAPEKIDDGLCDRAIARFSECWWEPLGEAYEEDAEYLPPVLRRVAILRPVYSRRQLFEVMCEFWSDHFNIDPGKGDCRYTKIADDRDVIRAHALGNFREMVRASALSPAMLWYLDGRANVKRTPSEKPNENYARELMELHTLGVHGGYTQHDVMEVARCLTGWTILAKKDDGFSGKLLSPLKDRAKVVFRKDAHDNAAKQVLGQSIPAGLGEGDLDRVIEIVASHPSTARFIATKLCVRFISDEPPPAAIDAVALAFADSKGDIKATLRTLFARPEFHSSTGMKFKRPFHFVVSALRATNAETDADRGLFSYLEKMGQVPFRYPTPDGYPARAQHWHATLLWRWKFALALANNRIKGTHIARKEIIAQLGGDHALAATLLNRQPNTEESDALGKPGDNLALLLASPTFQRC</sequence>
<proteinExistence type="predicted"/>
<organism evidence="1 2">
    <name type="scientific">Chthoniobacter flavus Ellin428</name>
    <dbReference type="NCBI Taxonomy" id="497964"/>
    <lineage>
        <taxon>Bacteria</taxon>
        <taxon>Pseudomonadati</taxon>
        <taxon>Verrucomicrobiota</taxon>
        <taxon>Spartobacteria</taxon>
        <taxon>Chthoniobacterales</taxon>
        <taxon>Chthoniobacteraceae</taxon>
        <taxon>Chthoniobacter</taxon>
    </lineage>
</organism>
<dbReference type="RefSeq" id="WP_006982671.1">
    <property type="nucleotide sequence ID" value="NZ_ABVL01000023.1"/>
</dbReference>